<evidence type="ECO:0000256" key="4">
    <source>
        <dbReference type="ARBA" id="ARBA00022683"/>
    </source>
</evidence>
<evidence type="ECO:0000256" key="5">
    <source>
        <dbReference type="PIRSR" id="PIRSR000699-1"/>
    </source>
</evidence>
<dbReference type="OrthoDB" id="350602at2"/>
<accession>A0A660E177</accession>
<dbReference type="GO" id="GO:0046872">
    <property type="term" value="F:metal ion binding"/>
    <property type="evidence" value="ECO:0007669"/>
    <property type="project" value="UniProtKB-KW"/>
</dbReference>
<dbReference type="PIRSF" id="PIRSF000699">
    <property type="entry name" value="PTS_IILac_III"/>
    <property type="match status" value="1"/>
</dbReference>
<feature type="coiled-coil region" evidence="8">
    <location>
        <begin position="28"/>
        <end position="55"/>
    </location>
</feature>
<dbReference type="RefSeq" id="WP_130845600.1">
    <property type="nucleotide sequence ID" value="NZ_BJDY01000005.1"/>
</dbReference>
<gene>
    <name evidence="9" type="ORF">MUDAN_MDHGFNIF_01401</name>
</gene>
<keyword evidence="8" id="KW-0175">Coiled coil</keyword>
<dbReference type="PANTHER" id="PTHR34382">
    <property type="entry name" value="PTS SYSTEM N,N'-DIACETYLCHITOBIOSE-SPECIFIC EIIA COMPONENT"/>
    <property type="match status" value="1"/>
</dbReference>
<evidence type="ECO:0000256" key="6">
    <source>
        <dbReference type="PIRSR" id="PIRSR000699-2"/>
    </source>
</evidence>
<protein>
    <submittedName>
        <fullName evidence="9">PTS cellobiose transporter subunit IIA [Lactobacillus pentosus]</fullName>
    </submittedName>
</protein>
<evidence type="ECO:0000256" key="1">
    <source>
        <dbReference type="ARBA" id="ARBA00022448"/>
    </source>
</evidence>
<sequence>MDEKQLERAMQLISVAGNAKSLCIEAMQKAESGEINAAQAQLNEARKTLHEAHNIQTKWMTDEMNGEKVEKTIMLIHSQDHFMAADIMMTMAEKVINLQKEIVQLKVAKG</sequence>
<feature type="binding site" evidence="6">
    <location>
        <position position="80"/>
    </location>
    <ligand>
        <name>Mg(2+)</name>
        <dbReference type="ChEBI" id="CHEBI:18420"/>
        <note>ligand shared between all trimeric partners</note>
    </ligand>
</feature>
<evidence type="ECO:0000256" key="8">
    <source>
        <dbReference type="SAM" id="Coils"/>
    </source>
</evidence>
<feature type="active site" description="Tele-phosphohistidine intermediate" evidence="5">
    <location>
        <position position="77"/>
    </location>
</feature>
<dbReference type="GO" id="GO:0009401">
    <property type="term" value="P:phosphoenolpyruvate-dependent sugar phosphotransferase system"/>
    <property type="evidence" value="ECO:0007669"/>
    <property type="project" value="UniProtKB-KW"/>
</dbReference>
<dbReference type="GO" id="GO:0016740">
    <property type="term" value="F:transferase activity"/>
    <property type="evidence" value="ECO:0007669"/>
    <property type="project" value="UniProtKB-KW"/>
</dbReference>
<keyword evidence="2" id="KW-0762">Sugar transport</keyword>
<keyword evidence="4" id="KW-0598">Phosphotransferase system</keyword>
<dbReference type="PROSITE" id="PS51095">
    <property type="entry name" value="PTS_EIIA_TYPE_3"/>
    <property type="match status" value="1"/>
</dbReference>
<keyword evidence="6" id="KW-0479">Metal-binding</keyword>
<evidence type="ECO:0000313" key="10">
    <source>
        <dbReference type="Proteomes" id="UP000289996"/>
    </source>
</evidence>
<organism evidence="9 10">
    <name type="scientific">Lactiplantibacillus mudanjiangensis</name>
    <dbReference type="NCBI Taxonomy" id="1296538"/>
    <lineage>
        <taxon>Bacteria</taxon>
        <taxon>Bacillati</taxon>
        <taxon>Bacillota</taxon>
        <taxon>Bacilli</taxon>
        <taxon>Lactobacillales</taxon>
        <taxon>Lactobacillaceae</taxon>
        <taxon>Lactiplantibacillus</taxon>
    </lineage>
</organism>
<dbReference type="Gene3D" id="1.20.58.80">
    <property type="entry name" value="Phosphotransferase system, lactose/cellobiose-type IIA subunit"/>
    <property type="match status" value="1"/>
</dbReference>
<dbReference type="EMBL" id="UYIG01000163">
    <property type="protein sequence ID" value="VDG29871.1"/>
    <property type="molecule type" value="Genomic_DNA"/>
</dbReference>
<dbReference type="Proteomes" id="UP000289996">
    <property type="component" value="Unassembled WGS sequence"/>
</dbReference>
<keyword evidence="6" id="KW-0460">Magnesium</keyword>
<name>A0A660E177_9LACO</name>
<dbReference type="Pfam" id="PF02255">
    <property type="entry name" value="PTS_IIA"/>
    <property type="match status" value="1"/>
</dbReference>
<comment type="cofactor">
    <cofactor evidence="6">
        <name>Mg(2+)</name>
        <dbReference type="ChEBI" id="CHEBI:18420"/>
    </cofactor>
    <text evidence="6">Binds 1 Mg(2+) ion per trimer.</text>
</comment>
<feature type="modified residue" description="Phosphohistidine; by HPr" evidence="7">
    <location>
        <position position="77"/>
    </location>
</feature>
<proteinExistence type="predicted"/>
<dbReference type="PANTHER" id="PTHR34382:SF7">
    <property type="entry name" value="PTS SYSTEM N,N'-DIACETYLCHITOBIOSE-SPECIFIC EIIA COMPONENT"/>
    <property type="match status" value="1"/>
</dbReference>
<dbReference type="AlphaFoldDB" id="A0A660E177"/>
<keyword evidence="10" id="KW-1185">Reference proteome</keyword>
<reference evidence="9 10" key="1">
    <citation type="submission" date="2018-11" db="EMBL/GenBank/DDBJ databases">
        <authorList>
            <person name="Wuyts S."/>
        </authorList>
    </citation>
    <scope>NUCLEOTIDE SEQUENCE [LARGE SCALE GENOMIC DNA]</scope>
    <source>
        <strain evidence="9">Lactobacillus mudanjiangensis AMBF249</strain>
    </source>
</reference>
<keyword evidence="3" id="KW-0808">Transferase</keyword>
<evidence type="ECO:0000256" key="3">
    <source>
        <dbReference type="ARBA" id="ARBA00022679"/>
    </source>
</evidence>
<dbReference type="SUPFAM" id="SSF46973">
    <property type="entry name" value="Enzyme IIa from lactose specific PTS, IIa-lac"/>
    <property type="match status" value="1"/>
</dbReference>
<evidence type="ECO:0000313" key="9">
    <source>
        <dbReference type="EMBL" id="VDG29871.1"/>
    </source>
</evidence>
<keyword evidence="1" id="KW-0813">Transport</keyword>
<evidence type="ECO:0000256" key="7">
    <source>
        <dbReference type="PROSITE-ProRule" id="PRU00418"/>
    </source>
</evidence>
<evidence type="ECO:0000256" key="2">
    <source>
        <dbReference type="ARBA" id="ARBA00022597"/>
    </source>
</evidence>
<dbReference type="InterPro" id="IPR036542">
    <property type="entry name" value="PTS_IIA_lac/cel_sf"/>
</dbReference>
<dbReference type="InterPro" id="IPR003188">
    <property type="entry name" value="PTS_IIA_lac/cel"/>
</dbReference>